<dbReference type="Pfam" id="PF01522">
    <property type="entry name" value="Polysacc_deac_1"/>
    <property type="match status" value="1"/>
</dbReference>
<proteinExistence type="predicted"/>
<feature type="compositionally biased region" description="Low complexity" evidence="1">
    <location>
        <begin position="78"/>
        <end position="87"/>
    </location>
</feature>
<keyword evidence="2" id="KW-0732">Signal</keyword>
<dbReference type="Proteomes" id="UP000824166">
    <property type="component" value="Unassembled WGS sequence"/>
</dbReference>
<feature type="signal peptide" evidence="2">
    <location>
        <begin position="1"/>
        <end position="34"/>
    </location>
</feature>
<evidence type="ECO:0000256" key="2">
    <source>
        <dbReference type="SAM" id="SignalP"/>
    </source>
</evidence>
<feature type="region of interest" description="Disordered" evidence="1">
    <location>
        <begin position="37"/>
        <end position="87"/>
    </location>
</feature>
<name>A0ABS6HZS5_9MICC</name>
<keyword evidence="5" id="KW-1185">Reference proteome</keyword>
<feature type="chain" id="PRO_5045561655" evidence="2">
    <location>
        <begin position="35"/>
        <end position="299"/>
    </location>
</feature>
<dbReference type="PROSITE" id="PS51677">
    <property type="entry name" value="NODB"/>
    <property type="match status" value="1"/>
</dbReference>
<sequence>MCGNHSAVPNSTPARRAVLGAFGASLVAGLSACAAPESTAPETTTPELSPASASASPEVPGPNGALSVGGEVPPSYSAAPTPTPTATKRIRRTFIPDYQLPPIVGGLAPVITKIETKHPVVFLTIDDGNIKTPESVRLMTDYDYPASLFLTRDTIADNPAFFNAFKAQGSLVENHTVTHNINMVRQWGYQQQLNDIVGMQDYAFQHYGRRPTLFRPPGGAYSNVMRQAVAAAGMKAIITWEAKANAGKMDYQVGNSLRPGDIVLMHFRAEFAADFAAFRAAQLAAGLEVVLLEDFLGVA</sequence>
<feature type="domain" description="NodB homology" evidence="3">
    <location>
        <begin position="119"/>
        <end position="299"/>
    </location>
</feature>
<evidence type="ECO:0000313" key="4">
    <source>
        <dbReference type="EMBL" id="MBU8864991.1"/>
    </source>
</evidence>
<accession>A0ABS6HZS5</accession>
<protein>
    <submittedName>
        <fullName evidence="4">Polysaccharide deacetylase family protein</fullName>
    </submittedName>
</protein>
<dbReference type="InterPro" id="IPR002509">
    <property type="entry name" value="NODB_dom"/>
</dbReference>
<organism evidence="4 5">
    <name type="scientific">Paenarthrobacter aromaticivorans</name>
    <dbReference type="NCBI Taxonomy" id="2849150"/>
    <lineage>
        <taxon>Bacteria</taxon>
        <taxon>Bacillati</taxon>
        <taxon>Actinomycetota</taxon>
        <taxon>Actinomycetes</taxon>
        <taxon>Micrococcales</taxon>
        <taxon>Micrococcaceae</taxon>
        <taxon>Paenarthrobacter</taxon>
    </lineage>
</organism>
<reference evidence="4 5" key="1">
    <citation type="submission" date="2021-06" db="EMBL/GenBank/DDBJ databases">
        <authorList>
            <person name="Jeong J.W."/>
        </authorList>
    </citation>
    <scope>NUCLEOTIDE SEQUENCE [LARGE SCALE GENOMIC DNA]</scope>
    <source>
        <strain evidence="4 5">MMS21-TAE1-1</strain>
    </source>
</reference>
<dbReference type="PANTHER" id="PTHR10587">
    <property type="entry name" value="GLYCOSYL TRANSFERASE-RELATED"/>
    <property type="match status" value="1"/>
</dbReference>
<dbReference type="InterPro" id="IPR050248">
    <property type="entry name" value="Polysacc_deacetylase_ArnD"/>
</dbReference>
<dbReference type="PANTHER" id="PTHR10587:SF134">
    <property type="entry name" value="SECRETED PROTEIN"/>
    <property type="match status" value="1"/>
</dbReference>
<dbReference type="CDD" id="cd10917">
    <property type="entry name" value="CE4_NodB_like_6s_7s"/>
    <property type="match status" value="1"/>
</dbReference>
<evidence type="ECO:0000259" key="3">
    <source>
        <dbReference type="PROSITE" id="PS51677"/>
    </source>
</evidence>
<feature type="compositionally biased region" description="Low complexity" evidence="1">
    <location>
        <begin position="37"/>
        <end position="58"/>
    </location>
</feature>
<evidence type="ECO:0000313" key="5">
    <source>
        <dbReference type="Proteomes" id="UP000824166"/>
    </source>
</evidence>
<dbReference type="EMBL" id="JAHOPC010000001">
    <property type="protein sequence ID" value="MBU8864991.1"/>
    <property type="molecule type" value="Genomic_DNA"/>
</dbReference>
<comment type="caution">
    <text evidence="4">The sequence shown here is derived from an EMBL/GenBank/DDBJ whole genome shotgun (WGS) entry which is preliminary data.</text>
</comment>
<gene>
    <name evidence="4" type="ORF">KSW38_01610</name>
</gene>
<evidence type="ECO:0000256" key="1">
    <source>
        <dbReference type="SAM" id="MobiDB-lite"/>
    </source>
</evidence>